<keyword evidence="1" id="KW-0175">Coiled coil</keyword>
<evidence type="ECO:0000313" key="2">
    <source>
        <dbReference type="EMBL" id="KAK3284608.1"/>
    </source>
</evidence>
<keyword evidence="3" id="KW-1185">Reference proteome</keyword>
<name>A0AAE0GUV9_9CHLO</name>
<gene>
    <name evidence="2" type="ORF">CYMTET_7754</name>
</gene>
<reference evidence="2 3" key="1">
    <citation type="journal article" date="2015" name="Genome Biol. Evol.">
        <title>Comparative Genomics of a Bacterivorous Green Alga Reveals Evolutionary Causalities and Consequences of Phago-Mixotrophic Mode of Nutrition.</title>
        <authorList>
            <person name="Burns J.A."/>
            <person name="Paasch A."/>
            <person name="Narechania A."/>
            <person name="Kim E."/>
        </authorList>
    </citation>
    <scope>NUCLEOTIDE SEQUENCE [LARGE SCALE GENOMIC DNA]</scope>
    <source>
        <strain evidence="2 3">PLY_AMNH</strain>
    </source>
</reference>
<evidence type="ECO:0000313" key="3">
    <source>
        <dbReference type="Proteomes" id="UP001190700"/>
    </source>
</evidence>
<sequence>MIQAAQENQQLSALQEMADKIHMKETEIEEARLRKVEDEEREAEEKVKEEEDIDSIYIGPDKKKIMRGKRHKRPT</sequence>
<dbReference type="AlphaFoldDB" id="A0AAE0GUV9"/>
<proteinExistence type="predicted"/>
<feature type="coiled-coil region" evidence="1">
    <location>
        <begin position="14"/>
        <end position="53"/>
    </location>
</feature>
<dbReference type="EMBL" id="LGRX02002224">
    <property type="protein sequence ID" value="KAK3284608.1"/>
    <property type="molecule type" value="Genomic_DNA"/>
</dbReference>
<evidence type="ECO:0000256" key="1">
    <source>
        <dbReference type="SAM" id="Coils"/>
    </source>
</evidence>
<dbReference type="Proteomes" id="UP001190700">
    <property type="component" value="Unassembled WGS sequence"/>
</dbReference>
<organism evidence="2 3">
    <name type="scientific">Cymbomonas tetramitiformis</name>
    <dbReference type="NCBI Taxonomy" id="36881"/>
    <lineage>
        <taxon>Eukaryota</taxon>
        <taxon>Viridiplantae</taxon>
        <taxon>Chlorophyta</taxon>
        <taxon>Pyramimonadophyceae</taxon>
        <taxon>Pyramimonadales</taxon>
        <taxon>Pyramimonadaceae</taxon>
        <taxon>Cymbomonas</taxon>
    </lineage>
</organism>
<accession>A0AAE0GUV9</accession>
<protein>
    <submittedName>
        <fullName evidence="2">Uncharacterized protein</fullName>
    </submittedName>
</protein>
<comment type="caution">
    <text evidence="2">The sequence shown here is derived from an EMBL/GenBank/DDBJ whole genome shotgun (WGS) entry which is preliminary data.</text>
</comment>